<evidence type="ECO:0000313" key="9">
    <source>
        <dbReference type="Proteomes" id="UP000237347"/>
    </source>
</evidence>
<protein>
    <submittedName>
        <fullName evidence="8">Receptor-like protein eix2</fullName>
    </submittedName>
</protein>
<comment type="caution">
    <text evidence="8">The sequence shown here is derived from an EMBL/GenBank/DDBJ whole genome shotgun (WGS) entry which is preliminary data.</text>
</comment>
<dbReference type="GO" id="GO:0016020">
    <property type="term" value="C:membrane"/>
    <property type="evidence" value="ECO:0007669"/>
    <property type="project" value="UniProtKB-SubCell"/>
</dbReference>
<evidence type="ECO:0000256" key="7">
    <source>
        <dbReference type="ARBA" id="ARBA00023180"/>
    </source>
</evidence>
<sequence length="92" mass="10582">MTYLELYHNTPIILLPWLRKTTLPLASLKYSYSWRQKIINLSSNKLIGKLPSKILSILDLISLNESRNNLIGEISQVIGQLKMLESLDLSRN</sequence>
<dbReference type="PANTHER" id="PTHR48063">
    <property type="entry name" value="LRR RECEPTOR-LIKE KINASE"/>
    <property type="match status" value="1"/>
</dbReference>
<keyword evidence="5" id="KW-0472">Membrane</keyword>
<keyword evidence="3" id="KW-0732">Signal</keyword>
<dbReference type="EMBL" id="PKMF04000106">
    <property type="protein sequence ID" value="KAK7850039.1"/>
    <property type="molecule type" value="Genomic_DNA"/>
</dbReference>
<gene>
    <name evidence="8" type="primary">EIX2_42</name>
    <name evidence="8" type="ORF">CFP56_001773</name>
</gene>
<evidence type="ECO:0000256" key="1">
    <source>
        <dbReference type="ARBA" id="ARBA00004479"/>
    </source>
</evidence>
<evidence type="ECO:0000256" key="4">
    <source>
        <dbReference type="ARBA" id="ARBA00022989"/>
    </source>
</evidence>
<evidence type="ECO:0000256" key="2">
    <source>
        <dbReference type="ARBA" id="ARBA00022692"/>
    </source>
</evidence>
<dbReference type="AlphaFoldDB" id="A0AAW0LGI0"/>
<organism evidence="8 9">
    <name type="scientific">Quercus suber</name>
    <name type="common">Cork oak</name>
    <dbReference type="NCBI Taxonomy" id="58331"/>
    <lineage>
        <taxon>Eukaryota</taxon>
        <taxon>Viridiplantae</taxon>
        <taxon>Streptophyta</taxon>
        <taxon>Embryophyta</taxon>
        <taxon>Tracheophyta</taxon>
        <taxon>Spermatophyta</taxon>
        <taxon>Magnoliopsida</taxon>
        <taxon>eudicotyledons</taxon>
        <taxon>Gunneridae</taxon>
        <taxon>Pentapetalae</taxon>
        <taxon>rosids</taxon>
        <taxon>fabids</taxon>
        <taxon>Fagales</taxon>
        <taxon>Fagaceae</taxon>
        <taxon>Quercus</taxon>
    </lineage>
</organism>
<keyword evidence="6" id="KW-0675">Receptor</keyword>
<proteinExistence type="predicted"/>
<dbReference type="Gene3D" id="3.80.10.10">
    <property type="entry name" value="Ribonuclease Inhibitor"/>
    <property type="match status" value="1"/>
</dbReference>
<comment type="subcellular location">
    <subcellularLocation>
        <location evidence="1">Membrane</location>
        <topology evidence="1">Single-pass type I membrane protein</topology>
    </subcellularLocation>
</comment>
<evidence type="ECO:0000313" key="8">
    <source>
        <dbReference type="EMBL" id="KAK7850039.1"/>
    </source>
</evidence>
<dbReference type="PANTHER" id="PTHR48063:SF101">
    <property type="entry name" value="LRR RECEPTOR-LIKE SERINE_THREONINE-PROTEIN KINASE FLS2"/>
    <property type="match status" value="1"/>
</dbReference>
<keyword evidence="9" id="KW-1185">Reference proteome</keyword>
<dbReference type="Proteomes" id="UP000237347">
    <property type="component" value="Unassembled WGS sequence"/>
</dbReference>
<keyword evidence="7" id="KW-0325">Glycoprotein</keyword>
<dbReference type="SUPFAM" id="SSF52058">
    <property type="entry name" value="L domain-like"/>
    <property type="match status" value="1"/>
</dbReference>
<reference evidence="8 9" key="1">
    <citation type="journal article" date="2018" name="Sci. Data">
        <title>The draft genome sequence of cork oak.</title>
        <authorList>
            <person name="Ramos A.M."/>
            <person name="Usie A."/>
            <person name="Barbosa P."/>
            <person name="Barros P.M."/>
            <person name="Capote T."/>
            <person name="Chaves I."/>
            <person name="Simoes F."/>
            <person name="Abreu I."/>
            <person name="Carrasquinho I."/>
            <person name="Faro C."/>
            <person name="Guimaraes J.B."/>
            <person name="Mendonca D."/>
            <person name="Nobrega F."/>
            <person name="Rodrigues L."/>
            <person name="Saibo N.J.M."/>
            <person name="Varela M.C."/>
            <person name="Egas C."/>
            <person name="Matos J."/>
            <person name="Miguel C.M."/>
            <person name="Oliveira M.M."/>
            <person name="Ricardo C.P."/>
            <person name="Goncalves S."/>
        </authorList>
    </citation>
    <scope>NUCLEOTIDE SEQUENCE [LARGE SCALE GENOMIC DNA]</scope>
    <source>
        <strain evidence="9">cv. HL8</strain>
    </source>
</reference>
<evidence type="ECO:0000256" key="3">
    <source>
        <dbReference type="ARBA" id="ARBA00022729"/>
    </source>
</evidence>
<keyword evidence="4" id="KW-1133">Transmembrane helix</keyword>
<evidence type="ECO:0000256" key="6">
    <source>
        <dbReference type="ARBA" id="ARBA00023170"/>
    </source>
</evidence>
<dbReference type="InterPro" id="IPR032675">
    <property type="entry name" value="LRR_dom_sf"/>
</dbReference>
<dbReference type="InterPro" id="IPR046956">
    <property type="entry name" value="RLP23-like"/>
</dbReference>
<evidence type="ECO:0000256" key="5">
    <source>
        <dbReference type="ARBA" id="ARBA00023136"/>
    </source>
</evidence>
<keyword evidence="2" id="KW-0812">Transmembrane</keyword>
<name>A0AAW0LGI0_QUESU</name>
<accession>A0AAW0LGI0</accession>